<feature type="compositionally biased region" description="Basic and acidic residues" evidence="1">
    <location>
        <begin position="105"/>
        <end position="114"/>
    </location>
</feature>
<evidence type="ECO:0000313" key="2">
    <source>
        <dbReference type="EMBL" id="GFR67930.1"/>
    </source>
</evidence>
<proteinExistence type="predicted"/>
<keyword evidence="3" id="KW-1185">Reference proteome</keyword>
<dbReference type="AlphaFoldDB" id="A0AAV4F5A8"/>
<dbReference type="Proteomes" id="UP000762676">
    <property type="component" value="Unassembled WGS sequence"/>
</dbReference>
<accession>A0AAV4F5A8</accession>
<gene>
    <name evidence="2" type="ORF">ElyMa_005595600</name>
</gene>
<dbReference type="EMBL" id="BMAT01011171">
    <property type="protein sequence ID" value="GFR67930.1"/>
    <property type="molecule type" value="Genomic_DNA"/>
</dbReference>
<protein>
    <submittedName>
        <fullName evidence="2">Uncharacterized protein</fullName>
    </submittedName>
</protein>
<name>A0AAV4F5A8_9GAST</name>
<feature type="compositionally biased region" description="Basic residues" evidence="1">
    <location>
        <begin position="62"/>
        <end position="72"/>
    </location>
</feature>
<organism evidence="2 3">
    <name type="scientific">Elysia marginata</name>
    <dbReference type="NCBI Taxonomy" id="1093978"/>
    <lineage>
        <taxon>Eukaryota</taxon>
        <taxon>Metazoa</taxon>
        <taxon>Spiralia</taxon>
        <taxon>Lophotrochozoa</taxon>
        <taxon>Mollusca</taxon>
        <taxon>Gastropoda</taxon>
        <taxon>Heterobranchia</taxon>
        <taxon>Euthyneura</taxon>
        <taxon>Panpulmonata</taxon>
        <taxon>Sacoglossa</taxon>
        <taxon>Placobranchoidea</taxon>
        <taxon>Plakobranchidae</taxon>
        <taxon>Elysia</taxon>
    </lineage>
</organism>
<sequence>MSAREVLNPALSVHTLVIFTSTSLTPRLSLKITHETKSAVSRCSTNPNTNLLSGTSAAQSPPRRKQQGRAKHSQIYLLTKGCSLIDKDGNLCRASTERAPGGRGLGKDVQETRGVRQRQKLSR</sequence>
<reference evidence="2 3" key="1">
    <citation type="journal article" date="2021" name="Elife">
        <title>Chloroplast acquisition without the gene transfer in kleptoplastic sea slugs, Plakobranchus ocellatus.</title>
        <authorList>
            <person name="Maeda T."/>
            <person name="Takahashi S."/>
            <person name="Yoshida T."/>
            <person name="Shimamura S."/>
            <person name="Takaki Y."/>
            <person name="Nagai Y."/>
            <person name="Toyoda A."/>
            <person name="Suzuki Y."/>
            <person name="Arimoto A."/>
            <person name="Ishii H."/>
            <person name="Satoh N."/>
            <person name="Nishiyama T."/>
            <person name="Hasebe M."/>
            <person name="Maruyama T."/>
            <person name="Minagawa J."/>
            <person name="Obokata J."/>
            <person name="Shigenobu S."/>
        </authorList>
    </citation>
    <scope>NUCLEOTIDE SEQUENCE [LARGE SCALE GENOMIC DNA]</scope>
</reference>
<feature type="compositionally biased region" description="Polar residues" evidence="1">
    <location>
        <begin position="38"/>
        <end position="59"/>
    </location>
</feature>
<feature type="region of interest" description="Disordered" evidence="1">
    <location>
        <begin position="35"/>
        <end position="72"/>
    </location>
</feature>
<evidence type="ECO:0000256" key="1">
    <source>
        <dbReference type="SAM" id="MobiDB-lite"/>
    </source>
</evidence>
<evidence type="ECO:0000313" key="3">
    <source>
        <dbReference type="Proteomes" id="UP000762676"/>
    </source>
</evidence>
<comment type="caution">
    <text evidence="2">The sequence shown here is derived from an EMBL/GenBank/DDBJ whole genome shotgun (WGS) entry which is preliminary data.</text>
</comment>
<feature type="region of interest" description="Disordered" evidence="1">
    <location>
        <begin position="93"/>
        <end position="123"/>
    </location>
</feature>